<comment type="caution">
    <text evidence="1">The sequence shown here is derived from an EMBL/GenBank/DDBJ whole genome shotgun (WGS) entry which is preliminary data.</text>
</comment>
<evidence type="ECO:0000313" key="2">
    <source>
        <dbReference type="Proteomes" id="UP001157938"/>
    </source>
</evidence>
<proteinExistence type="predicted"/>
<organism evidence="1 2">
    <name type="scientific">Peronospora farinosa</name>
    <dbReference type="NCBI Taxonomy" id="134698"/>
    <lineage>
        <taxon>Eukaryota</taxon>
        <taxon>Sar</taxon>
        <taxon>Stramenopiles</taxon>
        <taxon>Oomycota</taxon>
        <taxon>Peronosporomycetes</taxon>
        <taxon>Peronosporales</taxon>
        <taxon>Peronosporaceae</taxon>
        <taxon>Peronospora</taxon>
    </lineage>
</organism>
<name>A0ABN8C719_9STRA</name>
<keyword evidence="2" id="KW-1185">Reference proteome</keyword>
<protein>
    <submittedName>
        <fullName evidence="1">Uncharacterized protein</fullName>
    </submittedName>
</protein>
<sequence>MRALILETINKQSDEAARETSKDDQSEALLVGMSEMLEPIAALDNLLEELTQKTAISIVDPQSTICTDEVLHALSQLAHLETQTLTLYWKTRSFMLGRSIITD</sequence>
<accession>A0ABN8C719</accession>
<reference evidence="1 2" key="1">
    <citation type="submission" date="2021-11" db="EMBL/GenBank/DDBJ databases">
        <authorList>
            <person name="Islam A."/>
            <person name="Islam S."/>
            <person name="Flora M.S."/>
            <person name="Rahman M."/>
            <person name="Ziaur R.M."/>
            <person name="Epstein J.H."/>
            <person name="Hassan M."/>
            <person name="Klassen M."/>
            <person name="Woodard K."/>
            <person name="Webb A."/>
            <person name="Webby R.J."/>
            <person name="El Zowalaty M.E."/>
        </authorList>
    </citation>
    <scope>NUCLEOTIDE SEQUENCE [LARGE SCALE GENOMIC DNA]</scope>
    <source>
        <strain evidence="1">Pf1</strain>
    </source>
</reference>
<evidence type="ECO:0000313" key="1">
    <source>
        <dbReference type="EMBL" id="CAH0488881.1"/>
    </source>
</evidence>
<dbReference type="EMBL" id="CAKLBC010000903">
    <property type="protein sequence ID" value="CAH0488881.1"/>
    <property type="molecule type" value="Genomic_DNA"/>
</dbReference>
<gene>
    <name evidence="1" type="ORF">PFR001_LOCUS4334</name>
</gene>
<dbReference type="Proteomes" id="UP001157938">
    <property type="component" value="Unassembled WGS sequence"/>
</dbReference>